<dbReference type="SMART" id="SM01244">
    <property type="entry name" value="IRS"/>
    <property type="match status" value="1"/>
</dbReference>
<dbReference type="InterPro" id="IPR037751">
    <property type="entry name" value="Dok1/2/3_PTB"/>
</dbReference>
<comment type="similarity">
    <text evidence="1">Belongs to the DOK family. Type A subfamily.</text>
</comment>
<feature type="compositionally biased region" description="Pro residues" evidence="3">
    <location>
        <begin position="437"/>
        <end position="448"/>
    </location>
</feature>
<dbReference type="PANTHER" id="PTHR21258:SF46">
    <property type="entry name" value="DOCKING PROTEIN 1"/>
    <property type="match status" value="1"/>
</dbReference>
<evidence type="ECO:0000313" key="5">
    <source>
        <dbReference type="Ensembl" id="ENSSPAP00000031141.1"/>
    </source>
</evidence>
<proteinExistence type="inferred from homology"/>
<keyword evidence="2" id="KW-0597">Phosphoprotein</keyword>
<name>A0A3B5BDS7_9TELE</name>
<evidence type="ECO:0000256" key="2">
    <source>
        <dbReference type="ARBA" id="ARBA00022553"/>
    </source>
</evidence>
<dbReference type="PANTHER" id="PTHR21258">
    <property type="entry name" value="DOCKING PROTEIN RELATED"/>
    <property type="match status" value="1"/>
</dbReference>
<dbReference type="GO" id="GO:0005737">
    <property type="term" value="C:cytoplasm"/>
    <property type="evidence" value="ECO:0007669"/>
    <property type="project" value="TreeGrafter"/>
</dbReference>
<dbReference type="GO" id="GO:0043410">
    <property type="term" value="P:positive regulation of MAPK cascade"/>
    <property type="evidence" value="ECO:0007669"/>
    <property type="project" value="TreeGrafter"/>
</dbReference>
<protein>
    <submittedName>
        <fullName evidence="5">Docking protein 3-like</fullName>
    </submittedName>
</protein>
<accession>A0A3B5BDS7</accession>
<dbReference type="SUPFAM" id="SSF50729">
    <property type="entry name" value="PH domain-like"/>
    <property type="match status" value="1"/>
</dbReference>
<dbReference type="STRING" id="144197.ENSSPAP00000031141"/>
<dbReference type="SMART" id="SM00310">
    <property type="entry name" value="PTBI"/>
    <property type="match status" value="1"/>
</dbReference>
<feature type="domain" description="IRS-type PTB" evidence="4">
    <location>
        <begin position="219"/>
        <end position="323"/>
    </location>
</feature>
<sequence length="559" mass="61182">MNLVWVLSANTESVVLNFVLLRLPERVPGEDRISEASPWTRPALLLGKETALRRLSQSKGSYRRAFPSQMDSHSKTGKVYLQPHKAGKKWKPVWLSLFPPSSSGVGRLEIQDMGGGGAGGDLGAAVRRHHQPHGDRKVVRLSELLSVLRLPPNAEACPTENMAAFCVETQDRTMVFAALKDECVDWVDKLCHSTFQRGGGSGSTQRHMEENQIYASADEAPEFWVVIQRTDAATRCGLQGAYWLQVDREALLLREAQKKKVVREWPYELLRRYGKDKLTLTIEAGRRCHSGPGTFTFETQQAENIFSLIQSTIKQKTSSAGNQSLEAEKAPAANIQAHSPLPKIPDVTGMAALLENQLRTSPASEKRSPVQEDLVGKPESAQPAPITLMPLPLVPTHEGGHHGGQSEAIYADPSDCIRPVLKPTTALYVDPASVLPLKPPSSREPPVPASSVPRSSARTVDSVYSEVFDKISPDQNKQVDVLQSKANREPIYAEPMSNTDKPSERTQTKPDPFEHLYAKVCKTPPSSSPTTCPGAAAVSATTPSDESLDDVIYENLGII</sequence>
<evidence type="ECO:0000256" key="1">
    <source>
        <dbReference type="ARBA" id="ARBA00010955"/>
    </source>
</evidence>
<dbReference type="Ensembl" id="ENSSPAT00000031641.1">
    <property type="protein sequence ID" value="ENSSPAP00000031141.1"/>
    <property type="gene ID" value="ENSSPAG00000023350.1"/>
</dbReference>
<dbReference type="Pfam" id="PF02174">
    <property type="entry name" value="IRS"/>
    <property type="match status" value="1"/>
</dbReference>
<reference evidence="5" key="1">
    <citation type="submission" date="2023-09" db="UniProtKB">
        <authorList>
            <consortium name="Ensembl"/>
        </authorList>
    </citation>
    <scope>IDENTIFICATION</scope>
</reference>
<evidence type="ECO:0000259" key="4">
    <source>
        <dbReference type="PROSITE" id="PS51064"/>
    </source>
</evidence>
<dbReference type="GO" id="GO:0007169">
    <property type="term" value="P:cell surface receptor protein tyrosine kinase signaling pathway"/>
    <property type="evidence" value="ECO:0007669"/>
    <property type="project" value="TreeGrafter"/>
</dbReference>
<feature type="compositionally biased region" description="Basic and acidic residues" evidence="3">
    <location>
        <begin position="501"/>
        <end position="517"/>
    </location>
</feature>
<dbReference type="GO" id="GO:0007265">
    <property type="term" value="P:Ras protein signal transduction"/>
    <property type="evidence" value="ECO:0007669"/>
    <property type="project" value="TreeGrafter"/>
</dbReference>
<dbReference type="CDD" id="cd01203">
    <property type="entry name" value="PTB_DOK1_DOK2_DOK3"/>
    <property type="match status" value="1"/>
</dbReference>
<dbReference type="GeneTree" id="ENSGT00940000155980"/>
<feature type="compositionally biased region" description="Low complexity" evidence="3">
    <location>
        <begin position="449"/>
        <end position="458"/>
    </location>
</feature>
<dbReference type="PROSITE" id="PS51064">
    <property type="entry name" value="IRS_PTB"/>
    <property type="match status" value="1"/>
</dbReference>
<dbReference type="InterPro" id="IPR011993">
    <property type="entry name" value="PH-like_dom_sf"/>
</dbReference>
<dbReference type="InterPro" id="IPR002404">
    <property type="entry name" value="IRS_PTB"/>
</dbReference>
<dbReference type="AlphaFoldDB" id="A0A3B5BDS7"/>
<dbReference type="SMART" id="SM00233">
    <property type="entry name" value="PH"/>
    <property type="match status" value="1"/>
</dbReference>
<evidence type="ECO:0000256" key="3">
    <source>
        <dbReference type="SAM" id="MobiDB-lite"/>
    </source>
</evidence>
<dbReference type="InterPro" id="IPR001849">
    <property type="entry name" value="PH_domain"/>
</dbReference>
<feature type="region of interest" description="Disordered" evidence="3">
    <location>
        <begin position="433"/>
        <end position="459"/>
    </location>
</feature>
<feature type="region of interest" description="Disordered" evidence="3">
    <location>
        <begin position="483"/>
        <end position="543"/>
    </location>
</feature>
<organism evidence="5">
    <name type="scientific">Stegastes partitus</name>
    <name type="common">bicolor damselfish</name>
    <dbReference type="NCBI Taxonomy" id="144197"/>
    <lineage>
        <taxon>Eukaryota</taxon>
        <taxon>Metazoa</taxon>
        <taxon>Chordata</taxon>
        <taxon>Craniata</taxon>
        <taxon>Vertebrata</taxon>
        <taxon>Euteleostomi</taxon>
        <taxon>Actinopterygii</taxon>
        <taxon>Neopterygii</taxon>
        <taxon>Teleostei</taxon>
        <taxon>Neoteleostei</taxon>
        <taxon>Acanthomorphata</taxon>
        <taxon>Ovalentaria</taxon>
        <taxon>Pomacentridae</taxon>
        <taxon>Stegastes</taxon>
    </lineage>
</organism>
<feature type="compositionally biased region" description="Basic and acidic residues" evidence="3">
    <location>
        <begin position="364"/>
        <end position="376"/>
    </location>
</feature>
<feature type="region of interest" description="Disordered" evidence="3">
    <location>
        <begin position="358"/>
        <end position="385"/>
    </location>
</feature>
<dbReference type="Gene3D" id="2.30.29.30">
    <property type="entry name" value="Pleckstrin-homology domain (PH domain)/Phosphotyrosine-binding domain (PTB)"/>
    <property type="match status" value="2"/>
</dbReference>
<dbReference type="InterPro" id="IPR050996">
    <property type="entry name" value="Docking_Protein_DOK"/>
</dbReference>